<dbReference type="InterPro" id="IPR001753">
    <property type="entry name" value="Enoyl-CoA_hydra/iso"/>
</dbReference>
<proteinExistence type="inferred from homology"/>
<dbReference type="EC" id="4.2.1.17" evidence="2"/>
<sequence length="77" mass="8144">MYETLTIETDARGVATLTLNRPEKHNAMSAQMLADLTDAAGKLAADDAVRVVVLTGAGKSFCAGGDLGWMRDQADMD</sequence>
<protein>
    <submittedName>
        <fullName evidence="2">Enoyl-CoA hydratase</fullName>
        <ecNumber evidence="2">4.2.1.17</ecNumber>
    </submittedName>
</protein>
<gene>
    <name evidence="2" type="ORF">DCS45_15700</name>
</gene>
<dbReference type="Proteomes" id="UP000264719">
    <property type="component" value="Unassembled WGS sequence"/>
</dbReference>
<keyword evidence="2" id="KW-0456">Lyase</keyword>
<dbReference type="Gene3D" id="3.90.226.10">
    <property type="entry name" value="2-enoyl-CoA Hydratase, Chain A, domain 1"/>
    <property type="match status" value="1"/>
</dbReference>
<dbReference type="PANTHER" id="PTHR42964:SF1">
    <property type="entry name" value="POLYKETIDE BIOSYNTHESIS ENOYL-COA HYDRATASE PKSH-RELATED"/>
    <property type="match status" value="1"/>
</dbReference>
<comment type="similarity">
    <text evidence="1">Belongs to the enoyl-CoA hydratase/isomerase family.</text>
</comment>
<evidence type="ECO:0000256" key="1">
    <source>
        <dbReference type="ARBA" id="ARBA00005254"/>
    </source>
</evidence>
<dbReference type="InterPro" id="IPR051683">
    <property type="entry name" value="Enoyl-CoA_Hydratase/Isomerase"/>
</dbReference>
<dbReference type="SUPFAM" id="SSF52096">
    <property type="entry name" value="ClpP/crotonase"/>
    <property type="match status" value="1"/>
</dbReference>
<dbReference type="Pfam" id="PF00378">
    <property type="entry name" value="ECH_1"/>
    <property type="match status" value="1"/>
</dbReference>
<reference evidence="2 3" key="1">
    <citation type="journal article" date="2018" name="Nat. Biotechnol.">
        <title>A standardized bacterial taxonomy based on genome phylogeny substantially revises the tree of life.</title>
        <authorList>
            <person name="Parks D.H."/>
            <person name="Chuvochina M."/>
            <person name="Waite D.W."/>
            <person name="Rinke C."/>
            <person name="Skarshewski A."/>
            <person name="Chaumeil P.A."/>
            <person name="Hugenholtz P."/>
        </authorList>
    </citation>
    <scope>NUCLEOTIDE SEQUENCE [LARGE SCALE GENOMIC DNA]</scope>
    <source>
        <strain evidence="2">UBA9169</strain>
    </source>
</reference>
<organism evidence="2 3">
    <name type="scientific">Roseovarius nubinhibens</name>
    <dbReference type="NCBI Taxonomy" id="314263"/>
    <lineage>
        <taxon>Bacteria</taxon>
        <taxon>Pseudomonadati</taxon>
        <taxon>Pseudomonadota</taxon>
        <taxon>Alphaproteobacteria</taxon>
        <taxon>Rhodobacterales</taxon>
        <taxon>Roseobacteraceae</taxon>
        <taxon>Roseovarius</taxon>
    </lineage>
</organism>
<dbReference type="GO" id="GO:0004300">
    <property type="term" value="F:enoyl-CoA hydratase activity"/>
    <property type="evidence" value="ECO:0007669"/>
    <property type="project" value="UniProtKB-EC"/>
</dbReference>
<feature type="non-terminal residue" evidence="2">
    <location>
        <position position="77"/>
    </location>
</feature>
<dbReference type="AlphaFoldDB" id="A0A348WFI7"/>
<evidence type="ECO:0000313" key="3">
    <source>
        <dbReference type="Proteomes" id="UP000264719"/>
    </source>
</evidence>
<comment type="caution">
    <text evidence="2">The sequence shown here is derived from an EMBL/GenBank/DDBJ whole genome shotgun (WGS) entry which is preliminary data.</text>
</comment>
<dbReference type="GO" id="GO:0008300">
    <property type="term" value="P:isoprenoid catabolic process"/>
    <property type="evidence" value="ECO:0007669"/>
    <property type="project" value="TreeGrafter"/>
</dbReference>
<dbReference type="InterPro" id="IPR029045">
    <property type="entry name" value="ClpP/crotonase-like_dom_sf"/>
</dbReference>
<dbReference type="EMBL" id="DMVW01000151">
    <property type="protein sequence ID" value="HAR53299.1"/>
    <property type="molecule type" value="Genomic_DNA"/>
</dbReference>
<dbReference type="PANTHER" id="PTHR42964">
    <property type="entry name" value="ENOYL-COA HYDRATASE"/>
    <property type="match status" value="1"/>
</dbReference>
<name>A0A348WFI7_9RHOB</name>
<dbReference type="CDD" id="cd06558">
    <property type="entry name" value="crotonase-like"/>
    <property type="match status" value="1"/>
</dbReference>
<evidence type="ECO:0000313" key="2">
    <source>
        <dbReference type="EMBL" id="HAR53299.1"/>
    </source>
</evidence>
<accession>A0A348WFI7</accession>